<dbReference type="AlphaFoldDB" id="B3SAV1"/>
<feature type="binding site" evidence="5">
    <location>
        <begin position="164"/>
        <end position="171"/>
    </location>
    <ligand>
        <name>ATP</name>
        <dbReference type="ChEBI" id="CHEBI:30616"/>
    </ligand>
</feature>
<dbReference type="SMART" id="SM00129">
    <property type="entry name" value="KISc"/>
    <property type="match status" value="1"/>
</dbReference>
<dbReference type="GO" id="GO:0008017">
    <property type="term" value="F:microtubule binding"/>
    <property type="evidence" value="ECO:0007669"/>
    <property type="project" value="InterPro"/>
</dbReference>
<dbReference type="GO" id="GO:0005856">
    <property type="term" value="C:cytoskeleton"/>
    <property type="evidence" value="ECO:0007669"/>
    <property type="project" value="UniProtKB-SubCell"/>
</dbReference>
<dbReference type="RefSeq" id="XP_002117381.1">
    <property type="nucleotide sequence ID" value="XM_002117345.1"/>
</dbReference>
<dbReference type="FunFam" id="3.40.850.10:FF:000319">
    <property type="entry name" value="Kinesin-like protein KIF26B"/>
    <property type="match status" value="1"/>
</dbReference>
<feature type="region of interest" description="Disordered" evidence="6">
    <location>
        <begin position="1069"/>
        <end position="1124"/>
    </location>
</feature>
<feature type="region of interest" description="Disordered" evidence="6">
    <location>
        <begin position="474"/>
        <end position="546"/>
    </location>
</feature>
<dbReference type="InterPro" id="IPR027640">
    <property type="entry name" value="Kinesin-like_fam"/>
</dbReference>
<feature type="compositionally biased region" description="Basic and acidic residues" evidence="6">
    <location>
        <begin position="512"/>
        <end position="526"/>
    </location>
</feature>
<dbReference type="SUPFAM" id="SSF52540">
    <property type="entry name" value="P-loop containing nucleoside triphosphate hydrolases"/>
    <property type="match status" value="1"/>
</dbReference>
<feature type="compositionally biased region" description="Polar residues" evidence="6">
    <location>
        <begin position="805"/>
        <end position="816"/>
    </location>
</feature>
<dbReference type="InParanoid" id="B3SAV1"/>
<feature type="compositionally biased region" description="Polar residues" evidence="6">
    <location>
        <begin position="754"/>
        <end position="772"/>
    </location>
</feature>
<dbReference type="EMBL" id="DS985262">
    <property type="protein sequence ID" value="EDV20220.1"/>
    <property type="molecule type" value="Genomic_DNA"/>
</dbReference>
<keyword evidence="9" id="KW-1185">Reference proteome</keyword>
<evidence type="ECO:0000256" key="4">
    <source>
        <dbReference type="ARBA" id="ARBA00023212"/>
    </source>
</evidence>
<keyword evidence="4" id="KW-0963">Cytoplasm</keyword>
<comment type="similarity">
    <text evidence="5">Belongs to the TRAFAC class myosin-kinesin ATPase superfamily. Kinesin family.</text>
</comment>
<proteinExistence type="inferred from homology"/>
<dbReference type="InterPro" id="IPR001752">
    <property type="entry name" value="Kinesin_motor_dom"/>
</dbReference>
<name>B3SAV1_TRIAD</name>
<evidence type="ECO:0000259" key="7">
    <source>
        <dbReference type="PROSITE" id="PS50067"/>
    </source>
</evidence>
<keyword evidence="3 5" id="KW-0067">ATP-binding</keyword>
<feature type="compositionally biased region" description="Low complexity" evidence="6">
    <location>
        <begin position="1082"/>
        <end position="1101"/>
    </location>
</feature>
<evidence type="ECO:0000313" key="9">
    <source>
        <dbReference type="Proteomes" id="UP000009022"/>
    </source>
</evidence>
<dbReference type="InterPro" id="IPR027417">
    <property type="entry name" value="P-loop_NTPase"/>
</dbReference>
<feature type="compositionally biased region" description="Basic residues" evidence="6">
    <location>
        <begin position="1071"/>
        <end position="1081"/>
    </location>
</feature>
<evidence type="ECO:0000256" key="5">
    <source>
        <dbReference type="PROSITE-ProRule" id="PRU00283"/>
    </source>
</evidence>
<dbReference type="PROSITE" id="PS50067">
    <property type="entry name" value="KINESIN_MOTOR_2"/>
    <property type="match status" value="1"/>
</dbReference>
<sequence>MNTEFHRASPTPLIQNQAKAALHPYINQVIKKEDDQSDKERSIKLSSFSSFAYVTLDDLLTLITQHHERRISRRKHKLKVFLRVRNSPDSDANSEILKIDASKKQVTLNHPDLQRRGSNSSNKVFAFDSIFNYGDQQLKLCDHTATSILRHVLYGRDGCIFSFGAMASGKSYTIIGNDDKVENLGVIPYSLIWLYHAIEEERQRSGISYSVRISATEVYKNEVRDLLADKVADGKMNQSPGVYLTEDGNPLNVEEIRASSLQAALNLFDAANAAINCNQNPGKRQGSLMFIVYLYRYKEQQMTPANNGRSRLYFIDLAATDERQSRETSLISPIGRIILSLLSGGRIATNNRNKLIQVLREPLGNSKCYKTMIVNVFNHKENYFDALSTLNIASKILTVEKRKRIKGYASDAKKFEYENQRLKSAKSQNDIRKPRVTYAKSAFSGGEDEMSSFEERSDEEAPTITAIYLGCKNNSTNRNQQHQPRHIRKHHHQKTKSDRTTQSTDKLALLKYEPRREKSKTDLSRNDKKHNRKVTNPSNGKGYSFNNEKAIHDKHIDQNRKINYPIRRKDKNSHRTDFDNYADRHQRVRSMIECVDHSNSYVNINQLLTEEEEAAKAENDHFVRLKQRSQSHVALHQAHYCPDPANSNLFHSVSTSALATVETLYDDDAIRQNHNNLLVRDDDIEMDDGVEDDIEFMQDRHDEDKCHGDEMIENNCSPKMQTDYNPMIQQSPIVPVRSSSTNKGYKFTHHRSSNCDQGYSTRSSNTNATNGDNVGHDRTPSINRNRASPIEKLNDLISPVVQSNMSKQGHNQSVNKQGDHVQADNSNNGKFPPVKVGRGHSKGRNNRHSTNLEDIHHHQQHRHSDQQPPHSTSKGNRNVTFVKEETNRPSPNRNRMSYILDSEESEIANKRTIRTYTEKSEAAAAARNKGYTNTNHLCERALSQTSLTNNGDILKPYMRASMRRALVRGNNKPNKVNKEANRRKTIWDRFRGIFCLSSADHDQAATHATQTQGYVIPSNIIPPTVDHGEDKREILQPVNSNLSKKRMTASNLSLTCDYVRNYNCDNIIHPNLHHGRGRSNRSRTNTRNSRNSLSNVSSSSLADTPFISTDDGTSCTRGSSSHDEYRNRTRYSSCLNISDRKGSTNRGKLSRSYSTEWNDPRGLSRSCADFTRYR</sequence>
<dbReference type="GO" id="GO:0005524">
    <property type="term" value="F:ATP binding"/>
    <property type="evidence" value="ECO:0007669"/>
    <property type="project" value="UniProtKB-UniRule"/>
</dbReference>
<feature type="region of interest" description="Disordered" evidence="6">
    <location>
        <begin position="1136"/>
        <end position="1160"/>
    </location>
</feature>
<keyword evidence="5" id="KW-0505">Motor protein</keyword>
<dbReference type="InterPro" id="IPR036961">
    <property type="entry name" value="Kinesin_motor_dom_sf"/>
</dbReference>
<dbReference type="HOGENOM" id="CLU_273781_0_0_1"/>
<keyword evidence="2 5" id="KW-0547">Nucleotide-binding</keyword>
<dbReference type="CTD" id="6758593"/>
<evidence type="ECO:0000256" key="3">
    <source>
        <dbReference type="ARBA" id="ARBA00022840"/>
    </source>
</evidence>
<evidence type="ECO:0000256" key="2">
    <source>
        <dbReference type="ARBA" id="ARBA00022741"/>
    </source>
</evidence>
<dbReference type="Pfam" id="PF00225">
    <property type="entry name" value="Kinesin"/>
    <property type="match status" value="1"/>
</dbReference>
<feature type="compositionally biased region" description="Basic residues" evidence="6">
    <location>
        <begin position="483"/>
        <end position="494"/>
    </location>
</feature>
<dbReference type="PRINTS" id="PR00380">
    <property type="entry name" value="KINESINHEAVY"/>
</dbReference>
<evidence type="ECO:0000256" key="6">
    <source>
        <dbReference type="SAM" id="MobiDB-lite"/>
    </source>
</evidence>
<evidence type="ECO:0000313" key="8">
    <source>
        <dbReference type="EMBL" id="EDV20220.1"/>
    </source>
</evidence>
<feature type="domain" description="Kinesin motor" evidence="7">
    <location>
        <begin position="77"/>
        <end position="399"/>
    </location>
</feature>
<gene>
    <name evidence="8" type="ORF">TRIADDRAFT_61389</name>
</gene>
<accession>B3SAV1</accession>
<keyword evidence="4" id="KW-0206">Cytoskeleton</keyword>
<dbReference type="PhylomeDB" id="B3SAV1"/>
<feature type="compositionally biased region" description="Polar residues" evidence="6">
    <location>
        <begin position="1144"/>
        <end position="1157"/>
    </location>
</feature>
<dbReference type="OMA" id="MESHHEA"/>
<dbReference type="PANTHER" id="PTHR21608:SF7">
    <property type="entry name" value="KINESIN-LIKE PROTEIN CG14535"/>
    <property type="match status" value="1"/>
</dbReference>
<feature type="region of interest" description="Disordered" evidence="6">
    <location>
        <begin position="805"/>
        <end position="897"/>
    </location>
</feature>
<protein>
    <recommendedName>
        <fullName evidence="7">Kinesin motor domain-containing protein</fullName>
    </recommendedName>
</protein>
<dbReference type="STRING" id="10228.B3SAV1"/>
<feature type="region of interest" description="Disordered" evidence="6">
    <location>
        <begin position="736"/>
        <end position="791"/>
    </location>
</feature>
<dbReference type="eggNOG" id="KOG4280">
    <property type="taxonomic scope" value="Eukaryota"/>
</dbReference>
<dbReference type="KEGG" id="tad:TRIADDRAFT_61389"/>
<evidence type="ECO:0000256" key="1">
    <source>
        <dbReference type="ARBA" id="ARBA00004245"/>
    </source>
</evidence>
<dbReference type="GO" id="GO:0003777">
    <property type="term" value="F:microtubule motor activity"/>
    <property type="evidence" value="ECO:0007669"/>
    <property type="project" value="InterPro"/>
</dbReference>
<reference evidence="8 9" key="1">
    <citation type="journal article" date="2008" name="Nature">
        <title>The Trichoplax genome and the nature of placozoans.</title>
        <authorList>
            <person name="Srivastava M."/>
            <person name="Begovic E."/>
            <person name="Chapman J."/>
            <person name="Putnam N.H."/>
            <person name="Hellsten U."/>
            <person name="Kawashima T."/>
            <person name="Kuo A."/>
            <person name="Mitros T."/>
            <person name="Salamov A."/>
            <person name="Carpenter M.L."/>
            <person name="Signorovitch A.Y."/>
            <person name="Moreno M.A."/>
            <person name="Kamm K."/>
            <person name="Grimwood J."/>
            <person name="Schmutz J."/>
            <person name="Shapiro H."/>
            <person name="Grigoriev I.V."/>
            <person name="Buss L.W."/>
            <person name="Schierwater B."/>
            <person name="Dellaporta S.L."/>
            <person name="Rokhsar D.S."/>
        </authorList>
    </citation>
    <scope>NUCLEOTIDE SEQUENCE [LARGE SCALE GENOMIC DNA]</scope>
    <source>
        <strain evidence="8 9">Grell-BS-1999</strain>
    </source>
</reference>
<feature type="compositionally biased region" description="Basic residues" evidence="6">
    <location>
        <begin position="837"/>
        <end position="847"/>
    </location>
</feature>
<organism evidence="8 9">
    <name type="scientific">Trichoplax adhaerens</name>
    <name type="common">Trichoplax reptans</name>
    <dbReference type="NCBI Taxonomy" id="10228"/>
    <lineage>
        <taxon>Eukaryota</taxon>
        <taxon>Metazoa</taxon>
        <taxon>Placozoa</taxon>
        <taxon>Uniplacotomia</taxon>
        <taxon>Trichoplacea</taxon>
        <taxon>Trichoplacidae</taxon>
        <taxon>Trichoplax</taxon>
    </lineage>
</organism>
<feature type="compositionally biased region" description="Polar residues" evidence="6">
    <location>
        <begin position="534"/>
        <end position="546"/>
    </location>
</feature>
<dbReference type="Gene3D" id="3.40.850.10">
    <property type="entry name" value="Kinesin motor domain"/>
    <property type="match status" value="1"/>
</dbReference>
<dbReference type="OrthoDB" id="8862460at2759"/>
<comment type="subcellular location">
    <subcellularLocation>
        <location evidence="1">Cytoplasm</location>
        <location evidence="1">Cytoskeleton</location>
    </subcellularLocation>
</comment>
<feature type="compositionally biased region" description="Polar residues" evidence="6">
    <location>
        <begin position="1106"/>
        <end position="1119"/>
    </location>
</feature>
<dbReference type="Proteomes" id="UP000009022">
    <property type="component" value="Unassembled WGS sequence"/>
</dbReference>
<dbReference type="GeneID" id="6758593"/>
<dbReference type="PANTHER" id="PTHR21608">
    <property type="entry name" value="KINESIN-LIKE PROTEIN CG14535"/>
    <property type="match status" value="1"/>
</dbReference>
<dbReference type="GO" id="GO:0007018">
    <property type="term" value="P:microtubule-based movement"/>
    <property type="evidence" value="ECO:0007669"/>
    <property type="project" value="InterPro"/>
</dbReference>
<feature type="compositionally biased region" description="Basic and acidic residues" evidence="6">
    <location>
        <begin position="850"/>
        <end position="865"/>
    </location>
</feature>